<dbReference type="Pfam" id="PF01612">
    <property type="entry name" value="DNA_pol_A_exo1"/>
    <property type="match status" value="1"/>
</dbReference>
<dbReference type="InterPro" id="IPR010997">
    <property type="entry name" value="HRDC-like_sf"/>
</dbReference>
<dbReference type="SUPFAM" id="SSF53098">
    <property type="entry name" value="Ribonuclease H-like"/>
    <property type="match status" value="1"/>
</dbReference>
<dbReference type="InterPro" id="IPR012588">
    <property type="entry name" value="Exosome-assoc_fac_Rrp6_N"/>
</dbReference>
<evidence type="ECO:0000256" key="1">
    <source>
        <dbReference type="SAM" id="MobiDB-lite"/>
    </source>
</evidence>
<dbReference type="GO" id="GO:0000176">
    <property type="term" value="C:nuclear exosome (RNase complex)"/>
    <property type="evidence" value="ECO:0007669"/>
    <property type="project" value="InterPro"/>
</dbReference>
<dbReference type="EMBL" id="LK052951">
    <property type="protein sequence ID" value="CDR48151.1"/>
    <property type="molecule type" value="Genomic_DNA"/>
</dbReference>
<accession>A0A061BDY2</accession>
<dbReference type="AlphaFoldDB" id="A0A061BDY2"/>
<dbReference type="InterPro" id="IPR012337">
    <property type="entry name" value="RNaseH-like_sf"/>
</dbReference>
<dbReference type="GO" id="GO:0000166">
    <property type="term" value="F:nucleotide binding"/>
    <property type="evidence" value="ECO:0007669"/>
    <property type="project" value="InterPro"/>
</dbReference>
<feature type="domain" description="3'-5' exonuclease" evidence="2">
    <location>
        <begin position="273"/>
        <end position="448"/>
    </location>
</feature>
<name>A0A061BDY2_RHOTO</name>
<dbReference type="GO" id="GO:0071044">
    <property type="term" value="P:histone mRNA catabolic process"/>
    <property type="evidence" value="ECO:0007669"/>
    <property type="project" value="TreeGrafter"/>
</dbReference>
<dbReference type="GO" id="GO:0071035">
    <property type="term" value="P:nuclear polyadenylation-dependent rRNA catabolic process"/>
    <property type="evidence" value="ECO:0007669"/>
    <property type="project" value="TreeGrafter"/>
</dbReference>
<feature type="region of interest" description="Disordered" evidence="1">
    <location>
        <begin position="825"/>
        <end position="966"/>
    </location>
</feature>
<sequence length="966" mass="104752">MADSITPLLDALHQALVPPTRAAAALPAASDLQFERTLSRKLARSLDTESERVLSLASRALNWASSGNNAAGGKAAGAADPVDPDLIREGVYNGVTERIEALLEQADEGVEKHLGIGKNRKGGVGAVGAKSAQEMEERERAKAKVERLPARLLHDALLEKPQKRFTARTRLPIPNVDDHSADGSSAVPLWKPILRRKVNASAGKDGEDGWLKAELYEPKSNFTQTTSTSPPTYTRYAHPYASELASLRPPASFFDKPQKPTPHPADSFTKTPFEWIGDEKALEKMIAEIRQVGEEGMKDLAIDLEHHDFRTWSGMTCLIQLSTRKKDYIIDAIDPGVRENLESLNEFFTDPEWIKVLHGAKSDIVWLQRDFGLYIVGLFDTYHATHVLGYAQHSLASLLDMYTDFEPDKRYQLADWRIRPLPKEMLQYARSDTHYLLAIYDHLRLALHAKDAASKETPSPLEDVFNRSIPVSAITFSLPPFDHETGHFESGFLVPLARHGQLKAYSTALAVPTLPIKTGWGPGEAKLEVLREVTRWREKVAREEDESTRYVLSLQGVLQITETGAAGRIKEGRDVMQVLGGAKGGVSEVVRRRKEDLAQLVRETFEKVTGRAIDGDAEGDVDMVGGAASLAVTNAQLSLPAQEPAVRPAQGLWGDAPVASTSSSAPLVPVASSSSFYGAASTTSAATTGIFASSSSFFGASQAKKTASKASKGKGRAEEQAEAVKRVHDSLVLGGGLGQSLQPKLVPAAQPVEADVDMADGVDDDAVVAEEPDRGPPAALSADHTYVPLTGRLPKPDISATLAASKTEGLTPHVAPKAKDSDVIVVSSLKDKPKKRRRQESQAAVSAPADDLPGLSSSVPAVENAQSPPPQPPKAKKPKKDKAQRPAPEAIVPHDYSTSRSILDAEPVRSTGAERREQDKRQRKKEAKAEKLSGTKGFEIDVSDFRRAPRVQNAPKKGQKSQSFQK</sequence>
<reference evidence="3" key="1">
    <citation type="journal article" date="2014" name="Genome Announc.">
        <title>Draft genome sequence of Rhodosporidium toruloides CECT1137, an oleaginous yeast of biotechnological interest.</title>
        <authorList>
            <person name="Morin N."/>
            <person name="Calcas X."/>
            <person name="Devillers H."/>
            <person name="Durrens P."/>
            <person name="Sherman D.J."/>
            <person name="Nicaud J.-M."/>
            <person name="Neuveglise C."/>
        </authorList>
    </citation>
    <scope>NUCLEOTIDE SEQUENCE</scope>
    <source>
        <strain evidence="3">CECT1137</strain>
    </source>
</reference>
<dbReference type="GO" id="GO:0003727">
    <property type="term" value="F:single-stranded RNA binding"/>
    <property type="evidence" value="ECO:0007669"/>
    <property type="project" value="TreeGrafter"/>
</dbReference>
<dbReference type="GO" id="GO:0071051">
    <property type="term" value="P:poly(A)-dependent snoRNA 3'-end processing"/>
    <property type="evidence" value="ECO:0007669"/>
    <property type="project" value="TreeGrafter"/>
</dbReference>
<dbReference type="SMART" id="SM00474">
    <property type="entry name" value="35EXOc"/>
    <property type="match status" value="1"/>
</dbReference>
<protein>
    <submittedName>
        <fullName evidence="3">RHTO0S16e02344g1_1</fullName>
    </submittedName>
</protein>
<dbReference type="InterPro" id="IPR002562">
    <property type="entry name" value="3'-5'_exonuclease_dom"/>
</dbReference>
<dbReference type="GO" id="GO:0000467">
    <property type="term" value="P:exonucleolytic trimming to generate mature 3'-end of 5.8S rRNA from tricistronic rRNA transcript (SSU-rRNA, 5.8S rRNA, LSU-rRNA)"/>
    <property type="evidence" value="ECO:0007669"/>
    <property type="project" value="InterPro"/>
</dbReference>
<dbReference type="GO" id="GO:0071037">
    <property type="term" value="P:nuclear polyadenylation-dependent snRNA catabolic process"/>
    <property type="evidence" value="ECO:0007669"/>
    <property type="project" value="TreeGrafter"/>
</dbReference>
<dbReference type="GO" id="GO:0000175">
    <property type="term" value="F:3'-5'-RNA exonuclease activity"/>
    <property type="evidence" value="ECO:0007669"/>
    <property type="project" value="InterPro"/>
</dbReference>
<organism evidence="3">
    <name type="scientific">Rhodotorula toruloides</name>
    <name type="common">Yeast</name>
    <name type="synonym">Rhodosporidium toruloides</name>
    <dbReference type="NCBI Taxonomy" id="5286"/>
    <lineage>
        <taxon>Eukaryota</taxon>
        <taxon>Fungi</taxon>
        <taxon>Dikarya</taxon>
        <taxon>Basidiomycota</taxon>
        <taxon>Pucciniomycotina</taxon>
        <taxon>Microbotryomycetes</taxon>
        <taxon>Sporidiobolales</taxon>
        <taxon>Sporidiobolaceae</taxon>
        <taxon>Rhodotorula</taxon>
    </lineage>
</organism>
<dbReference type="OrthoDB" id="2250022at2759"/>
<dbReference type="GO" id="GO:0071038">
    <property type="term" value="P:TRAMP-dependent tRNA surveillance pathway"/>
    <property type="evidence" value="ECO:0007669"/>
    <property type="project" value="TreeGrafter"/>
</dbReference>
<dbReference type="GO" id="GO:0071039">
    <property type="term" value="P:nuclear polyadenylation-dependent CUT catabolic process"/>
    <property type="evidence" value="ECO:0007669"/>
    <property type="project" value="TreeGrafter"/>
</dbReference>
<dbReference type="InterPro" id="IPR045092">
    <property type="entry name" value="Rrp6-like"/>
</dbReference>
<dbReference type="SMR" id="A0A061BDY2"/>
<evidence type="ECO:0000313" key="3">
    <source>
        <dbReference type="EMBL" id="CDR48151.1"/>
    </source>
</evidence>
<dbReference type="PANTHER" id="PTHR12124">
    <property type="entry name" value="POLYMYOSITIS/SCLERODERMA AUTOANTIGEN-RELATED"/>
    <property type="match status" value="1"/>
</dbReference>
<gene>
    <name evidence="3" type="ORF">RHTO0S_16e02344g</name>
</gene>
<dbReference type="Gene3D" id="3.30.420.10">
    <property type="entry name" value="Ribonuclease H-like superfamily/Ribonuclease H"/>
    <property type="match status" value="1"/>
</dbReference>
<dbReference type="Gene3D" id="1.10.150.80">
    <property type="entry name" value="HRDC domain"/>
    <property type="match status" value="1"/>
</dbReference>
<dbReference type="Pfam" id="PF08066">
    <property type="entry name" value="PMC2NT"/>
    <property type="match status" value="1"/>
</dbReference>
<dbReference type="GO" id="GO:0005730">
    <property type="term" value="C:nucleolus"/>
    <property type="evidence" value="ECO:0007669"/>
    <property type="project" value="TreeGrafter"/>
</dbReference>
<dbReference type="GO" id="GO:0071040">
    <property type="term" value="P:nuclear polyadenylation-dependent antisense transcript catabolic process"/>
    <property type="evidence" value="ECO:0007669"/>
    <property type="project" value="TreeGrafter"/>
</dbReference>
<dbReference type="SUPFAM" id="SSF47819">
    <property type="entry name" value="HRDC-like"/>
    <property type="match status" value="1"/>
</dbReference>
<dbReference type="GO" id="GO:0071036">
    <property type="term" value="P:nuclear polyadenylation-dependent snoRNA catabolic process"/>
    <property type="evidence" value="ECO:0007669"/>
    <property type="project" value="TreeGrafter"/>
</dbReference>
<dbReference type="InterPro" id="IPR044876">
    <property type="entry name" value="HRDC_dom_sf"/>
</dbReference>
<proteinExistence type="predicted"/>
<dbReference type="InterPro" id="IPR036397">
    <property type="entry name" value="RNaseH_sf"/>
</dbReference>
<evidence type="ECO:0000259" key="2">
    <source>
        <dbReference type="SMART" id="SM00474"/>
    </source>
</evidence>
<feature type="region of interest" description="Disordered" evidence="1">
    <location>
        <begin position="768"/>
        <end position="795"/>
    </location>
</feature>
<dbReference type="PANTHER" id="PTHR12124:SF47">
    <property type="entry name" value="EXOSOME COMPONENT 10"/>
    <property type="match status" value="1"/>
</dbReference>